<organism evidence="1 2">
    <name type="scientific">Sphingomonas kaistensis</name>
    <dbReference type="NCBI Taxonomy" id="298708"/>
    <lineage>
        <taxon>Bacteria</taxon>
        <taxon>Pseudomonadati</taxon>
        <taxon>Pseudomonadota</taxon>
        <taxon>Alphaproteobacteria</taxon>
        <taxon>Sphingomonadales</taxon>
        <taxon>Sphingomonadaceae</taxon>
        <taxon>Sphingomonas</taxon>
    </lineage>
</organism>
<gene>
    <name evidence="1" type="ORF">V6R86_13110</name>
</gene>
<dbReference type="Proteomes" id="UP001382935">
    <property type="component" value="Chromosome"/>
</dbReference>
<dbReference type="RefSeq" id="WP_338505046.1">
    <property type="nucleotide sequence ID" value="NZ_CP145607.1"/>
</dbReference>
<evidence type="ECO:0000313" key="2">
    <source>
        <dbReference type="Proteomes" id="UP001382935"/>
    </source>
</evidence>
<keyword evidence="2" id="KW-1185">Reference proteome</keyword>
<sequence length="133" mass="14779">MRYKDLFDAKAWRKYAGRDRLCRLVPLTSDQSVPTDIIEVPVQSGTVSTGRARVFAGWFCSVGLPTGEMVLAEDPHNLGQALRNLEERLNATGWSLDAIGLDERWEETGLSSNTGWGYHPQVHGAAHMLDPKL</sequence>
<evidence type="ECO:0000313" key="1">
    <source>
        <dbReference type="EMBL" id="WWM71584.1"/>
    </source>
</evidence>
<protein>
    <submittedName>
        <fullName evidence="1">Uncharacterized protein</fullName>
    </submittedName>
</protein>
<accession>A0ABZ2G563</accession>
<dbReference type="EMBL" id="CP145607">
    <property type="protein sequence ID" value="WWM71584.1"/>
    <property type="molecule type" value="Genomic_DNA"/>
</dbReference>
<reference evidence="1 2" key="1">
    <citation type="submission" date="2024-02" db="EMBL/GenBank/DDBJ databases">
        <title>Full genome sequence of Sphingomonas kaistensis.</title>
        <authorList>
            <person name="Poletto B.L."/>
            <person name="Silva G."/>
            <person name="Galante D."/>
            <person name="Campos K.R."/>
            <person name="Santos M.B.N."/>
            <person name="Sacchi C.T."/>
        </authorList>
    </citation>
    <scope>NUCLEOTIDE SEQUENCE [LARGE SCALE GENOMIC DNA]</scope>
    <source>
        <strain evidence="1 2">MA4R</strain>
    </source>
</reference>
<name>A0ABZ2G563_9SPHN</name>
<proteinExistence type="predicted"/>